<evidence type="ECO:0000256" key="3">
    <source>
        <dbReference type="ARBA" id="ARBA00022833"/>
    </source>
</evidence>
<keyword evidence="2 5" id="KW-0863">Zinc-finger</keyword>
<dbReference type="SMART" id="SM00980">
    <property type="entry name" value="THAP"/>
    <property type="match status" value="1"/>
</dbReference>
<feature type="binding site" evidence="6">
    <location>
        <position position="108"/>
    </location>
    <ligand>
        <name>Zn(2+)</name>
        <dbReference type="ChEBI" id="CHEBI:29105"/>
    </ligand>
</feature>
<feature type="domain" description="ZAD" evidence="8">
    <location>
        <begin position="103"/>
        <end position="179"/>
    </location>
</feature>
<dbReference type="GO" id="GO:0008270">
    <property type="term" value="F:zinc ion binding"/>
    <property type="evidence" value="ECO:0007669"/>
    <property type="project" value="UniProtKB-UniRule"/>
</dbReference>
<dbReference type="InParanoid" id="A0A7F5RM62"/>
<accession>A0A7F5RM62</accession>
<dbReference type="KEGG" id="apln:108735060"/>
<reference evidence="10" key="1">
    <citation type="submission" date="2025-08" db="UniProtKB">
        <authorList>
            <consortium name="RefSeq"/>
        </authorList>
    </citation>
    <scope>IDENTIFICATION</scope>
    <source>
        <tissue evidence="10">Entire body</tissue>
    </source>
</reference>
<dbReference type="InterPro" id="IPR006612">
    <property type="entry name" value="THAP_Znf"/>
</dbReference>
<dbReference type="PROSITE" id="PS51915">
    <property type="entry name" value="ZAD"/>
    <property type="match status" value="1"/>
</dbReference>
<feature type="binding site" evidence="6">
    <location>
        <position position="105"/>
    </location>
    <ligand>
        <name>Zn(2+)</name>
        <dbReference type="ChEBI" id="CHEBI:29105"/>
    </ligand>
</feature>
<dbReference type="GO" id="GO:0005634">
    <property type="term" value="C:nucleus"/>
    <property type="evidence" value="ECO:0007669"/>
    <property type="project" value="InterPro"/>
</dbReference>
<keyword evidence="4 5" id="KW-0238">DNA-binding</keyword>
<name>A0A7F5RM62_AGRPL</name>
<dbReference type="OrthoDB" id="90756at2759"/>
<dbReference type="RefSeq" id="XP_025837117.1">
    <property type="nucleotide sequence ID" value="XM_025981332.1"/>
</dbReference>
<keyword evidence="9" id="KW-1185">Reference proteome</keyword>
<dbReference type="Gene3D" id="3.40.1800.20">
    <property type="match status" value="1"/>
</dbReference>
<dbReference type="AlphaFoldDB" id="A0A7F5RM62"/>
<keyword evidence="1 6" id="KW-0479">Metal-binding</keyword>
<dbReference type="GeneID" id="108735060"/>
<dbReference type="Pfam" id="PF07776">
    <property type="entry name" value="zf-AD"/>
    <property type="match status" value="1"/>
</dbReference>
<evidence type="ECO:0000256" key="1">
    <source>
        <dbReference type="ARBA" id="ARBA00022723"/>
    </source>
</evidence>
<sequence>MSNKCFVPNCKNTTGVPFPKNQTIKQVWLDVLELKNLPRQDSFVCLDHFEPNSVNAEEICDTKCINKIKKGAIPTIRNPTKINKYEEKLEQDPKDSLQEKDVKTCRACMSEKDVEISILDYIEDDVTVMSTLMLCAFPLEISKHDKLPKHICNSCLNSLKNAHEFRKKCLVSDEILHERLTRKRRISTDNEEDNKKQKTVTHFVSDTGGRSLVIKPESDRTKIASLDLPEDDNAFEVLYEAMEDIQEENEECSITEDNGKEEETDGDPLEFVLESKIQIKTEKKSLTESETEEGCGDKNQNVENAQQRKRIQRITVVKNLGDKEHSFTPIKLQKQVVSAVDEIEKTMEVIHGPDTVLIEEDMSPTQKELTNKEKSSTEDIISTLSEGSSTNMTTKKVIIPGVKRQHYNNINVKSEQQPHPKKKIVVKTASVSTIRKEHSSGNVKLPKDIKIKAVEKYESTVGRFPCNLREGVYDTVFVMADNYLFEYGLLKNSVRHLKCAVPNCGAHAEQKIIGDTFDNYLVVKIPHNHPSPNEATKKKQMFLSVMRRKIQTDKTLNIRSIYEDVCLQDPQIRSLVPLRNVINEVCRHQLAQKTPPINSFEDFYKHIEKDYFEKLHFTHSNQQFYQEKFHSDDGGMAIVFANSDVIQQLSDSKIMYVDASFKIDTHEDFKYQLVTVLVWIDDSYYPILFAIINKKTQEIFKMIFSYLYTVLAPSLRPLEIITDYEANLYYALAEVYVDSNIGGSVFYYTQNLYKKVCSLNLSRDLETNSFFRNIYHMLLMLPLLPVNTILDGLNNIELEARHMNISDLVRPLFDHIRSQWIINVTPDLFCVHKLENRINENVIAPFKKLRDFLLLTKGKMSKTQVTICHVIEKIIELEAFLRGTYSKPDKKSFGRDLSSFQKKNVLRAWLYIEDHPKIEINNFFGKVLGYIKCMENQLWIWGFYRYDGDTDDILINATHFSIVGPPEDESSDLEMTMEEDTEEDTVVMEAVVDQDGVLQTSENVIEGSTNECGGPHKQFENAFLKYVYQE</sequence>
<gene>
    <name evidence="10" type="primary">LOC108735060</name>
</gene>
<evidence type="ECO:0000259" key="8">
    <source>
        <dbReference type="PROSITE" id="PS51915"/>
    </source>
</evidence>
<feature type="binding site" evidence="6">
    <location>
        <position position="155"/>
    </location>
    <ligand>
        <name>Zn(2+)</name>
        <dbReference type="ChEBI" id="CHEBI:29105"/>
    </ligand>
</feature>
<evidence type="ECO:0000256" key="6">
    <source>
        <dbReference type="PROSITE-ProRule" id="PRU01263"/>
    </source>
</evidence>
<evidence type="ECO:0000259" key="7">
    <source>
        <dbReference type="PROSITE" id="PS50950"/>
    </source>
</evidence>
<evidence type="ECO:0000313" key="10">
    <source>
        <dbReference type="RefSeq" id="XP_025837117.1"/>
    </source>
</evidence>
<dbReference type="PROSITE" id="PS50950">
    <property type="entry name" value="ZF_THAP"/>
    <property type="match status" value="1"/>
</dbReference>
<feature type="domain" description="THAP-type" evidence="7">
    <location>
        <begin position="1"/>
        <end position="77"/>
    </location>
</feature>
<keyword evidence="3 6" id="KW-0862">Zinc</keyword>
<feature type="binding site" evidence="6">
    <location>
        <position position="152"/>
    </location>
    <ligand>
        <name>Zn(2+)</name>
        <dbReference type="ChEBI" id="CHEBI:29105"/>
    </ligand>
</feature>
<protein>
    <submittedName>
        <fullName evidence="10">Uncharacterized protein LOC108735060 isoform X1</fullName>
    </submittedName>
</protein>
<dbReference type="Pfam" id="PF05485">
    <property type="entry name" value="THAP"/>
    <property type="match status" value="1"/>
</dbReference>
<evidence type="ECO:0000256" key="5">
    <source>
        <dbReference type="PROSITE-ProRule" id="PRU00309"/>
    </source>
</evidence>
<evidence type="ECO:0000313" key="9">
    <source>
        <dbReference type="Proteomes" id="UP000192223"/>
    </source>
</evidence>
<dbReference type="SMART" id="SM00868">
    <property type="entry name" value="zf-AD"/>
    <property type="match status" value="1"/>
</dbReference>
<evidence type="ECO:0000256" key="2">
    <source>
        <dbReference type="ARBA" id="ARBA00022771"/>
    </source>
</evidence>
<dbReference type="InterPro" id="IPR012934">
    <property type="entry name" value="Znf_AD"/>
</dbReference>
<dbReference type="Proteomes" id="UP000192223">
    <property type="component" value="Unplaced"/>
</dbReference>
<organism evidence="9 10">
    <name type="scientific">Agrilus planipennis</name>
    <name type="common">Emerald ash borer</name>
    <name type="synonym">Agrilus marcopoli</name>
    <dbReference type="NCBI Taxonomy" id="224129"/>
    <lineage>
        <taxon>Eukaryota</taxon>
        <taxon>Metazoa</taxon>
        <taxon>Ecdysozoa</taxon>
        <taxon>Arthropoda</taxon>
        <taxon>Hexapoda</taxon>
        <taxon>Insecta</taxon>
        <taxon>Pterygota</taxon>
        <taxon>Neoptera</taxon>
        <taxon>Endopterygota</taxon>
        <taxon>Coleoptera</taxon>
        <taxon>Polyphaga</taxon>
        <taxon>Elateriformia</taxon>
        <taxon>Buprestoidea</taxon>
        <taxon>Buprestidae</taxon>
        <taxon>Agrilinae</taxon>
        <taxon>Agrilus</taxon>
    </lineage>
</organism>
<evidence type="ECO:0000256" key="4">
    <source>
        <dbReference type="ARBA" id="ARBA00023125"/>
    </source>
</evidence>
<dbReference type="GO" id="GO:0003677">
    <property type="term" value="F:DNA binding"/>
    <property type="evidence" value="ECO:0007669"/>
    <property type="project" value="UniProtKB-UniRule"/>
</dbReference>
<proteinExistence type="predicted"/>
<dbReference type="SUPFAM" id="SSF57716">
    <property type="entry name" value="Glucocorticoid receptor-like (DNA-binding domain)"/>
    <property type="match status" value="2"/>
</dbReference>